<protein>
    <submittedName>
        <fullName evidence="1">Uncharacterized protein</fullName>
    </submittedName>
</protein>
<name>A0A0U5H9P4_9EURY</name>
<accession>A0A0U5H9P4</accession>
<dbReference type="KEGG" id="hhb:Hhub_4163"/>
<dbReference type="EMBL" id="LN831303">
    <property type="protein sequence ID" value="CQH63710.1"/>
    <property type="molecule type" value="Genomic_DNA"/>
</dbReference>
<dbReference type="Proteomes" id="UP000066737">
    <property type="component" value="Plasmid pSTJ001"/>
</dbReference>
<proteinExistence type="predicted"/>
<evidence type="ECO:0000313" key="2">
    <source>
        <dbReference type="Proteomes" id="UP000066737"/>
    </source>
</evidence>
<reference evidence="2" key="1">
    <citation type="journal article" date="2016" name="Environ. Microbiol.">
        <title>The complete genome of a viable archaeum isolated from 123-million-year-old rock salt.</title>
        <authorList>
            <person name="Jaakkola S.T."/>
            <person name="Pfeiffer F."/>
            <person name="Ravantti J.J."/>
            <person name="Guo Q."/>
            <person name="Liu Y."/>
            <person name="Chen X."/>
            <person name="Ma H."/>
            <person name="Yang C."/>
            <person name="Oksanen H.M."/>
            <person name="Bamford D.H."/>
        </authorList>
    </citation>
    <scope>NUCLEOTIDE SEQUENCE</scope>
    <source>
        <strain evidence="2">JI20-1</strain>
        <plasmid evidence="2">Plasmid pSTJ001</plasmid>
    </source>
</reference>
<geneLocation type="plasmid" evidence="2">
    <name>pSTJ001</name>
</geneLocation>
<organism evidence="1 2">
    <name type="scientific">Halobacterium hubeiense</name>
    <dbReference type="NCBI Taxonomy" id="1407499"/>
    <lineage>
        <taxon>Archaea</taxon>
        <taxon>Methanobacteriati</taxon>
        <taxon>Methanobacteriota</taxon>
        <taxon>Stenosarchaea group</taxon>
        <taxon>Halobacteria</taxon>
        <taxon>Halobacteriales</taxon>
        <taxon>Halobacteriaceae</taxon>
        <taxon>Halobacterium</taxon>
    </lineage>
</organism>
<dbReference type="AlphaFoldDB" id="A0A0U5H9P4"/>
<sequence>MAAFGGDVLLAAFGRAGVRVETEGSMLAVMLGRQGVLSR</sequence>
<keyword evidence="2" id="KW-1185">Reference proteome</keyword>
<evidence type="ECO:0000313" key="1">
    <source>
        <dbReference type="EMBL" id="CQH63710.1"/>
    </source>
</evidence>
<gene>
    <name evidence="1" type="ORF">HHUB_4163</name>
</gene>